<evidence type="ECO:0000313" key="3">
    <source>
        <dbReference type="EMBL" id="MBB1125798.1"/>
    </source>
</evidence>
<evidence type="ECO:0000256" key="1">
    <source>
        <dbReference type="SAM" id="MobiDB-lite"/>
    </source>
</evidence>
<dbReference type="Pfam" id="PF01713">
    <property type="entry name" value="Smr"/>
    <property type="match status" value="1"/>
</dbReference>
<reference evidence="3 4" key="1">
    <citation type="journal article" date="2020" name="Arch. Microbiol.">
        <title>The genome sequence of the giant phototrophic gammaproteobacterium Thiospirillum jenense gives insight into its physiological properties and phylogenetic relationships.</title>
        <authorList>
            <person name="Imhoff J.F."/>
            <person name="Meyer T.E."/>
            <person name="Kyndt J.A."/>
        </authorList>
    </citation>
    <scope>NUCLEOTIDE SEQUENCE [LARGE SCALE GENOMIC DNA]</scope>
    <source>
        <strain evidence="3 4">DSM 216</strain>
    </source>
</reference>
<dbReference type="AlphaFoldDB" id="A0A839HEY4"/>
<dbReference type="Gene3D" id="3.30.1370.110">
    <property type="match status" value="1"/>
</dbReference>
<accession>A0A839HEY4</accession>
<evidence type="ECO:0000313" key="4">
    <source>
        <dbReference type="Proteomes" id="UP000548632"/>
    </source>
</evidence>
<dbReference type="SUPFAM" id="SSF160443">
    <property type="entry name" value="SMR domain-like"/>
    <property type="match status" value="1"/>
</dbReference>
<feature type="domain" description="Smr" evidence="2">
    <location>
        <begin position="92"/>
        <end position="173"/>
    </location>
</feature>
<protein>
    <submittedName>
        <fullName evidence="3">Smr/MutS family protein</fullName>
    </submittedName>
</protein>
<gene>
    <name evidence="3" type="ORF">HUK38_06070</name>
</gene>
<keyword evidence="4" id="KW-1185">Reference proteome</keyword>
<dbReference type="InterPro" id="IPR002625">
    <property type="entry name" value="Smr_dom"/>
</dbReference>
<organism evidence="3 4">
    <name type="scientific">Thiospirillum jenense</name>
    <dbReference type="NCBI Taxonomy" id="1653858"/>
    <lineage>
        <taxon>Bacteria</taxon>
        <taxon>Pseudomonadati</taxon>
        <taxon>Pseudomonadota</taxon>
        <taxon>Gammaproteobacteria</taxon>
        <taxon>Chromatiales</taxon>
        <taxon>Chromatiaceae</taxon>
        <taxon>Thiospirillum</taxon>
    </lineage>
</organism>
<dbReference type="Proteomes" id="UP000548632">
    <property type="component" value="Unassembled WGS sequence"/>
</dbReference>
<dbReference type="PANTHER" id="PTHR35562:SF2">
    <property type="entry name" value="DNA ENDONUCLEASE SMRA-RELATED"/>
    <property type="match status" value="1"/>
</dbReference>
<dbReference type="SMART" id="SM00463">
    <property type="entry name" value="SMR"/>
    <property type="match status" value="1"/>
</dbReference>
<proteinExistence type="predicted"/>
<dbReference type="EMBL" id="JABVCQ010000010">
    <property type="protein sequence ID" value="MBB1125798.1"/>
    <property type="molecule type" value="Genomic_DNA"/>
</dbReference>
<dbReference type="PROSITE" id="PS50828">
    <property type="entry name" value="SMR"/>
    <property type="match status" value="1"/>
</dbReference>
<dbReference type="PANTHER" id="PTHR35562">
    <property type="entry name" value="DNA ENDONUCLEASE SMRA-RELATED"/>
    <property type="match status" value="1"/>
</dbReference>
<comment type="caution">
    <text evidence="3">The sequence shown here is derived from an EMBL/GenBank/DDBJ whole genome shotgun (WGS) entry which is preliminary data.</text>
</comment>
<feature type="region of interest" description="Disordered" evidence="1">
    <location>
        <begin position="24"/>
        <end position="51"/>
    </location>
</feature>
<dbReference type="GO" id="GO:0004520">
    <property type="term" value="F:DNA endonuclease activity"/>
    <property type="evidence" value="ECO:0007669"/>
    <property type="project" value="TreeGrafter"/>
</dbReference>
<dbReference type="RefSeq" id="WP_182583431.1">
    <property type="nucleotide sequence ID" value="NZ_JABVCQ010000010.1"/>
</dbReference>
<dbReference type="InterPro" id="IPR036063">
    <property type="entry name" value="Smr_dom_sf"/>
</dbReference>
<sequence>MKNSIQPSDSLLFSTAVEDVQPLNYDGIEPYRHKPSPHPRPRPSENPPPAVTARLSETEVTTHDYLLYAQPGIQHRVLAELQRGHLPIALELDLHGLTADYAYATLQAFLADCRVRRLRCVRIIHGKGSRSADQQPVLKRKLNYWLRLHSDVLAFCSAPRHDGGTGALYVLLRNPNKRHQPS</sequence>
<name>A0A839HEY4_9GAMM</name>
<evidence type="ECO:0000259" key="2">
    <source>
        <dbReference type="PROSITE" id="PS50828"/>
    </source>
</evidence>